<feature type="compositionally biased region" description="Basic and acidic residues" evidence="3">
    <location>
        <begin position="347"/>
        <end position="369"/>
    </location>
</feature>
<dbReference type="Pfam" id="PF25597">
    <property type="entry name" value="SH3_retrovirus"/>
    <property type="match status" value="2"/>
</dbReference>
<dbReference type="InterPro" id="IPR036397">
    <property type="entry name" value="RNaseH_sf"/>
</dbReference>
<dbReference type="GO" id="GO:0003676">
    <property type="term" value="F:nucleic acid binding"/>
    <property type="evidence" value="ECO:0007669"/>
    <property type="project" value="InterPro"/>
</dbReference>
<evidence type="ECO:0000259" key="4">
    <source>
        <dbReference type="PROSITE" id="PS50994"/>
    </source>
</evidence>
<dbReference type="InterPro" id="IPR013103">
    <property type="entry name" value="RVT_2"/>
</dbReference>
<evidence type="ECO:0000313" key="5">
    <source>
        <dbReference type="EMBL" id="GEV38853.1"/>
    </source>
</evidence>
<evidence type="ECO:0000256" key="2">
    <source>
        <dbReference type="ARBA" id="ARBA00022801"/>
    </source>
</evidence>
<feature type="domain" description="Integrase catalytic" evidence="4">
    <location>
        <begin position="115"/>
        <end position="207"/>
    </location>
</feature>
<dbReference type="Pfam" id="PF07727">
    <property type="entry name" value="RVT_2"/>
    <property type="match status" value="3"/>
</dbReference>
<dbReference type="PANTHER" id="PTHR42648:SF32">
    <property type="entry name" value="RIBONUCLEASE H-LIKE DOMAIN, GAG-PRE-INTEGRASE DOMAIN PROTEIN-RELATED"/>
    <property type="match status" value="1"/>
</dbReference>
<dbReference type="EMBL" id="BKCJ010022114">
    <property type="protein sequence ID" value="GEV38853.1"/>
    <property type="molecule type" value="Genomic_DNA"/>
</dbReference>
<keyword evidence="1" id="KW-0479">Metal-binding</keyword>
<feature type="compositionally biased region" description="Basic and acidic residues" evidence="3">
    <location>
        <begin position="379"/>
        <end position="390"/>
    </location>
</feature>
<protein>
    <recommendedName>
        <fullName evidence="4">Integrase catalytic domain-containing protein</fullName>
    </recommendedName>
</protein>
<dbReference type="PANTHER" id="PTHR42648">
    <property type="entry name" value="TRANSPOSASE, PUTATIVE-RELATED"/>
    <property type="match status" value="1"/>
</dbReference>
<dbReference type="GO" id="GO:0015074">
    <property type="term" value="P:DNA integration"/>
    <property type="evidence" value="ECO:0007669"/>
    <property type="project" value="InterPro"/>
</dbReference>
<dbReference type="SUPFAM" id="SSF56672">
    <property type="entry name" value="DNA/RNA polymerases"/>
    <property type="match status" value="1"/>
</dbReference>
<dbReference type="GO" id="GO:0046872">
    <property type="term" value="F:metal ion binding"/>
    <property type="evidence" value="ECO:0007669"/>
    <property type="project" value="UniProtKB-KW"/>
</dbReference>
<dbReference type="SUPFAM" id="SSF53098">
    <property type="entry name" value="Ribonuclease H-like"/>
    <property type="match status" value="2"/>
</dbReference>
<dbReference type="InterPro" id="IPR001584">
    <property type="entry name" value="Integrase_cat-core"/>
</dbReference>
<dbReference type="Gene3D" id="3.30.420.10">
    <property type="entry name" value="Ribonuclease H-like superfamily/Ribonuclease H"/>
    <property type="match status" value="1"/>
</dbReference>
<gene>
    <name evidence="5" type="ORF">Tci_110830</name>
</gene>
<evidence type="ECO:0000256" key="1">
    <source>
        <dbReference type="ARBA" id="ARBA00022723"/>
    </source>
</evidence>
<dbReference type="InterPro" id="IPR012337">
    <property type="entry name" value="RNaseH-like_sf"/>
</dbReference>
<dbReference type="CDD" id="cd09272">
    <property type="entry name" value="RNase_HI_RT_Ty1"/>
    <property type="match status" value="1"/>
</dbReference>
<dbReference type="InterPro" id="IPR039537">
    <property type="entry name" value="Retrotran_Ty1/copia-like"/>
</dbReference>
<name>A0A699GMI8_TANCI</name>
<feature type="region of interest" description="Disordered" evidence="3">
    <location>
        <begin position="343"/>
        <end position="408"/>
    </location>
</feature>
<dbReference type="GO" id="GO:0016787">
    <property type="term" value="F:hydrolase activity"/>
    <property type="evidence" value="ECO:0007669"/>
    <property type="project" value="UniProtKB-KW"/>
</dbReference>
<keyword evidence="2" id="KW-0378">Hydrolase</keyword>
<sequence>MDKCKTGLGYNVVPPPYTGNFMPLKPDSVYPSLDDFVDVDKSVNYEEINGGFVAFGGNSKGWKITRKGQIRNDFKLTNESHVLLKVSRKDNMYNVDLKNVGPQRGLTCLFAKATSDESTLWHRRLGHFCEMKGIKRKFSVARTLQQNGVAEMKNKTLIEAARTMLANLKLPTTFWAEVVNTACYVQNRVLVIKPHNKTPYKLFLGRKHALSFMRPFGCPVTILNTIDRLGKFDGKADEEFFVRYSTNSKAFRIFNNRTRIVEENLHVKFSENTPNIAGSGPNWIFDIDALTKSMNYKPVVAGNQSNGSAGTKACDNVGKTRVKTVSAKDYILLPFWTKDPLFSSSSKDSHGARFKPSREEEKKNVKDPGNEDNEVPSTEEPRVNQEKDENVNNTNNVNTISPADNVAGIEDNDVDENIVYGCVDDPNIPTSEEISRFGDAEDGDSKADINNLDTYFQISHVPTIRIHKDHPLNQVIGDLIKVIRLFLSYALFKDFVVYQMDVNSAFLYGKIEKEVYVCQPPGFEDPNFPDRFYKVEKALMDCIKLPVLASTPMETHKTLLKDEKGEDYPKDLPFNLVAYTDNDYARASLDRKSITGGCQFLGCRLNSWQCKKQTMVAYSMIEAEEECLEWNGKADEDEIGTSAHNLNVFAINLLKSDGTIYHSSCTNTPQQNGVAERKHPHLVETIVSFLLFVDVSSVFWGETEVVWNFPGYSSLHVFGCTCFVLKPHVERTKLFEKFILCVFMGYGVSKKGYRCYDPVGQKLYTSCHFDFLEHIPYYSVLASSHNMTQSELIRIDPSEEPIPIVTPITPEPALKPTTTTETPPVIISEATPTVTQPPSMTTQSSFEVASVPPLNVQPTRIRKSTRKDDFVYSCYSNSFSLFIAFVHHLHESESYRESVCDPFWQVAMAEELAALHQTRSWDLVPFPVGKRAIGFHWVYKIKTKSNGSIERYKARLVSKGYAQEFGIDYESDVKNAFLNGDLNEEVFMKPLLGVSHKPREGCKLRKGLYGLKQAPRAWYEKFTSLRFVSSHHDSALFVKQSSVGHILLSLYVDGMILTGDYYVGIESMKLKLAHRFAMKDLSLLCYFLRIEVASSPKGYLLSQSNYIGDLLDCPKITNKMVGDIPIDSKEKYTLTDGDPLPEPSLYQNIVGSLVYLIVTYLDIYLPSSYCQSICFGSNNGSLGCYFAYSQKTKKQDVISKSFTEAEYRAMAVTASEIVWLRWLLVEMGVRISHSTMLHCDSYSSILIVPATTTVAFERCMNELKTLSVRAHDWLNKILAEHWSMAYFLGGRDIPVITLLEYIWEYCMKRTVNVQAVIGKCDGPLTPTATRILEYIKKQAAFMTIQCNAWIKYQLSRAGTSGGVFGNQGQSSGSQAVVSQADMVGSQEFGSQADMVGS</sequence>
<reference evidence="5" key="1">
    <citation type="journal article" date="2019" name="Sci. Rep.">
        <title>Draft genome of Tanacetum cinerariifolium, the natural source of mosquito coil.</title>
        <authorList>
            <person name="Yamashiro T."/>
            <person name="Shiraishi A."/>
            <person name="Satake H."/>
            <person name="Nakayama K."/>
        </authorList>
    </citation>
    <scope>NUCLEOTIDE SEQUENCE</scope>
</reference>
<dbReference type="InterPro" id="IPR043502">
    <property type="entry name" value="DNA/RNA_pol_sf"/>
</dbReference>
<comment type="caution">
    <text evidence="5">The sequence shown here is derived from an EMBL/GenBank/DDBJ whole genome shotgun (WGS) entry which is preliminary data.</text>
</comment>
<proteinExistence type="predicted"/>
<organism evidence="5">
    <name type="scientific">Tanacetum cinerariifolium</name>
    <name type="common">Dalmatian daisy</name>
    <name type="synonym">Chrysanthemum cinerariifolium</name>
    <dbReference type="NCBI Taxonomy" id="118510"/>
    <lineage>
        <taxon>Eukaryota</taxon>
        <taxon>Viridiplantae</taxon>
        <taxon>Streptophyta</taxon>
        <taxon>Embryophyta</taxon>
        <taxon>Tracheophyta</taxon>
        <taxon>Spermatophyta</taxon>
        <taxon>Magnoliopsida</taxon>
        <taxon>eudicotyledons</taxon>
        <taxon>Gunneridae</taxon>
        <taxon>Pentapetalae</taxon>
        <taxon>asterids</taxon>
        <taxon>campanulids</taxon>
        <taxon>Asterales</taxon>
        <taxon>Asteraceae</taxon>
        <taxon>Asteroideae</taxon>
        <taxon>Anthemideae</taxon>
        <taxon>Anthemidinae</taxon>
        <taxon>Tanacetum</taxon>
    </lineage>
</organism>
<evidence type="ECO:0000256" key="3">
    <source>
        <dbReference type="SAM" id="MobiDB-lite"/>
    </source>
</evidence>
<dbReference type="PROSITE" id="PS50994">
    <property type="entry name" value="INTEGRASE"/>
    <property type="match status" value="1"/>
</dbReference>
<accession>A0A699GMI8</accession>
<dbReference type="InterPro" id="IPR057670">
    <property type="entry name" value="SH3_retrovirus"/>
</dbReference>